<accession>A0ABW4JPZ2</accession>
<gene>
    <name evidence="1" type="ORF">ACFSB2_25030</name>
</gene>
<evidence type="ECO:0000313" key="1">
    <source>
        <dbReference type="EMBL" id="MFD1677934.1"/>
    </source>
</evidence>
<comment type="caution">
    <text evidence="1">The sequence shown here is derived from an EMBL/GenBank/DDBJ whole genome shotgun (WGS) entry which is preliminary data.</text>
</comment>
<evidence type="ECO:0000313" key="2">
    <source>
        <dbReference type="Proteomes" id="UP001597079"/>
    </source>
</evidence>
<reference evidence="2" key="1">
    <citation type="journal article" date="2019" name="Int. J. Syst. Evol. Microbiol.">
        <title>The Global Catalogue of Microorganisms (GCM) 10K type strain sequencing project: providing services to taxonomists for standard genome sequencing and annotation.</title>
        <authorList>
            <consortium name="The Broad Institute Genomics Platform"/>
            <consortium name="The Broad Institute Genome Sequencing Center for Infectious Disease"/>
            <person name="Wu L."/>
            <person name="Ma J."/>
        </authorList>
    </citation>
    <scope>NUCLEOTIDE SEQUENCE [LARGE SCALE GENOMIC DNA]</scope>
    <source>
        <strain evidence="2">CGMCC 1.12286</strain>
    </source>
</reference>
<dbReference type="Proteomes" id="UP001597079">
    <property type="component" value="Unassembled WGS sequence"/>
</dbReference>
<proteinExistence type="predicted"/>
<dbReference type="RefSeq" id="WP_377945866.1">
    <property type="nucleotide sequence ID" value="NZ_JBHUCX010000099.1"/>
</dbReference>
<protein>
    <submittedName>
        <fullName evidence="1">Uncharacterized protein</fullName>
    </submittedName>
</protein>
<sequence>MVHGEGVWFGNSGRKMGRPLFILQASFEWKIRDFPDFDWTARMPLQTCGHRGTRDGFYIVFGDWLVNHVQSPILHSIVPNFTFSHLSSIK</sequence>
<name>A0ABW4JPZ2_9BACL</name>
<organism evidence="1 2">
    <name type="scientific">Alicyclobacillus fodiniaquatilis</name>
    <dbReference type="NCBI Taxonomy" id="1661150"/>
    <lineage>
        <taxon>Bacteria</taxon>
        <taxon>Bacillati</taxon>
        <taxon>Bacillota</taxon>
        <taxon>Bacilli</taxon>
        <taxon>Bacillales</taxon>
        <taxon>Alicyclobacillaceae</taxon>
        <taxon>Alicyclobacillus</taxon>
    </lineage>
</organism>
<keyword evidence="2" id="KW-1185">Reference proteome</keyword>
<dbReference type="EMBL" id="JBHUCX010000099">
    <property type="protein sequence ID" value="MFD1677934.1"/>
    <property type="molecule type" value="Genomic_DNA"/>
</dbReference>